<dbReference type="Proteomes" id="UP000622797">
    <property type="component" value="Unassembled WGS sequence"/>
</dbReference>
<accession>A0A8H4X7B7</accession>
<organism evidence="2 3">
    <name type="scientific">Fusarium sarcochroum</name>
    <dbReference type="NCBI Taxonomy" id="1208366"/>
    <lineage>
        <taxon>Eukaryota</taxon>
        <taxon>Fungi</taxon>
        <taxon>Dikarya</taxon>
        <taxon>Ascomycota</taxon>
        <taxon>Pezizomycotina</taxon>
        <taxon>Sordariomycetes</taxon>
        <taxon>Hypocreomycetidae</taxon>
        <taxon>Hypocreales</taxon>
        <taxon>Nectriaceae</taxon>
        <taxon>Fusarium</taxon>
        <taxon>Fusarium lateritium species complex</taxon>
    </lineage>
</organism>
<dbReference type="GO" id="GO:0016787">
    <property type="term" value="F:hydrolase activity"/>
    <property type="evidence" value="ECO:0007669"/>
    <property type="project" value="InterPro"/>
</dbReference>
<dbReference type="PANTHER" id="PTHR23024:SF557">
    <property type="entry name" value="AB HYDROLASE SUPERFAMILY PROTEIN C1039.03"/>
    <property type="match status" value="1"/>
</dbReference>
<evidence type="ECO:0000259" key="1">
    <source>
        <dbReference type="Pfam" id="PF07859"/>
    </source>
</evidence>
<name>A0A8H4X7B7_9HYPO</name>
<dbReference type="SUPFAM" id="SSF53474">
    <property type="entry name" value="alpha/beta-Hydrolases"/>
    <property type="match status" value="1"/>
</dbReference>
<dbReference type="Pfam" id="PF07859">
    <property type="entry name" value="Abhydrolase_3"/>
    <property type="match status" value="1"/>
</dbReference>
<dbReference type="AlphaFoldDB" id="A0A8H4X7B7"/>
<dbReference type="OrthoDB" id="408631at2759"/>
<dbReference type="InterPro" id="IPR013094">
    <property type="entry name" value="AB_hydrolase_3"/>
</dbReference>
<dbReference type="PANTHER" id="PTHR23024">
    <property type="entry name" value="ARYLACETAMIDE DEACETYLASE"/>
    <property type="match status" value="1"/>
</dbReference>
<sequence length="336" mass="37395">MVFPDPDLETHVLATAPQLDPAWLEHENEVKRRAPARVFNSVVERQPFYARECRDLYTRMTAPGARDHELSQGVTKKEFTIPSSVDGHPIPILQLDLTKSEPQESEVIIIYYHGGGLKVGEADSEELSCRHLIKSGIARIRLYSIGYRLLPQNLANTSLSDCMDGFRVLHSSTAKTVVVGSSSGGQMATAVAQAVPRGSIYGLLLRCPVTADRASGEEFVPEKLRPYHTSVSPTFITSLGGYLSRDVPRDGLEQLPLEATETELEGHPRTWIQLASNDTLYSDGLCYAMILKEASIEVRVKVEMGWPHTYWLKAPHLDQALVSEKNMIEGLRWLLT</sequence>
<evidence type="ECO:0000313" key="2">
    <source>
        <dbReference type="EMBL" id="KAF4964652.1"/>
    </source>
</evidence>
<reference evidence="2" key="2">
    <citation type="submission" date="2020-05" db="EMBL/GenBank/DDBJ databases">
        <authorList>
            <person name="Kim H.-S."/>
            <person name="Proctor R.H."/>
            <person name="Brown D.W."/>
        </authorList>
    </citation>
    <scope>NUCLEOTIDE SEQUENCE</scope>
    <source>
        <strain evidence="2">NRRL 20472</strain>
    </source>
</reference>
<dbReference type="InterPro" id="IPR050466">
    <property type="entry name" value="Carboxylest/Gibb_receptor"/>
</dbReference>
<dbReference type="EMBL" id="JABEXW010000395">
    <property type="protein sequence ID" value="KAF4964652.1"/>
    <property type="molecule type" value="Genomic_DNA"/>
</dbReference>
<keyword evidence="3" id="KW-1185">Reference proteome</keyword>
<protein>
    <recommendedName>
        <fullName evidence="1">Alpha/beta hydrolase fold-3 domain-containing protein</fullName>
    </recommendedName>
</protein>
<reference evidence="2" key="1">
    <citation type="journal article" date="2020" name="BMC Genomics">
        <title>Correction to: Identification and distribution of gene clusters required for synthesis of sphingolipid metabolism inhibitors in diverse species of the filamentous fungus Fusarium.</title>
        <authorList>
            <person name="Kim H.S."/>
            <person name="Lohmar J.M."/>
            <person name="Busman M."/>
            <person name="Brown D.W."/>
            <person name="Naumann T.A."/>
            <person name="Divon H.H."/>
            <person name="Lysoe E."/>
            <person name="Uhlig S."/>
            <person name="Proctor R.H."/>
        </authorList>
    </citation>
    <scope>NUCLEOTIDE SEQUENCE</scope>
    <source>
        <strain evidence="2">NRRL 20472</strain>
    </source>
</reference>
<proteinExistence type="predicted"/>
<feature type="domain" description="Alpha/beta hydrolase fold-3" evidence="1">
    <location>
        <begin position="109"/>
        <end position="311"/>
    </location>
</feature>
<dbReference type="Gene3D" id="3.40.50.1820">
    <property type="entry name" value="alpha/beta hydrolase"/>
    <property type="match status" value="1"/>
</dbReference>
<comment type="caution">
    <text evidence="2">The sequence shown here is derived from an EMBL/GenBank/DDBJ whole genome shotgun (WGS) entry which is preliminary data.</text>
</comment>
<evidence type="ECO:0000313" key="3">
    <source>
        <dbReference type="Proteomes" id="UP000622797"/>
    </source>
</evidence>
<gene>
    <name evidence="2" type="ORF">FSARC_7448</name>
</gene>
<dbReference type="InterPro" id="IPR029058">
    <property type="entry name" value="AB_hydrolase_fold"/>
</dbReference>